<evidence type="ECO:0000313" key="2">
    <source>
        <dbReference type="Proteomes" id="UP000325811"/>
    </source>
</evidence>
<proteinExistence type="predicted"/>
<keyword evidence="2" id="KW-1185">Reference proteome</keyword>
<protein>
    <recommendedName>
        <fullName evidence="3">GNAT family N-acetyltransferase</fullName>
    </recommendedName>
</protein>
<reference evidence="1 2" key="1">
    <citation type="submission" date="2019-08" db="EMBL/GenBank/DDBJ databases">
        <authorList>
            <person name="Herpell B J."/>
        </authorList>
    </citation>
    <scope>NUCLEOTIDE SEQUENCE [LARGE SCALE GENOMIC DNA]</scope>
    <source>
        <strain evidence="2">Msb3</strain>
    </source>
</reference>
<evidence type="ECO:0000313" key="1">
    <source>
        <dbReference type="EMBL" id="VVD27590.1"/>
    </source>
</evidence>
<dbReference type="SUPFAM" id="SSF55729">
    <property type="entry name" value="Acyl-CoA N-acyltransferases (Nat)"/>
    <property type="match status" value="1"/>
</dbReference>
<gene>
    <name evidence="1" type="ORF">PDMSB3_1128</name>
</gene>
<dbReference type="Gene3D" id="3.40.630.30">
    <property type="match status" value="1"/>
</dbReference>
<dbReference type="InterPro" id="IPR016181">
    <property type="entry name" value="Acyl_CoA_acyltransferase"/>
</dbReference>
<sequence length="395" mass="44557">MLVVAAAGGNVVQERSQVSSKVEIHVVDSISEVDAGEWNALSDGNPFVQYEFLSAMHETGCASAHTGWQPFFLLMKRGADLAGAMPLYLKSHSRGEYVFDHAWADAFKRHGLRYYPKLLSAVPFSPVTGPRLLAPTHADRVLLARGAIQLAQQMDVSSLHVLFPHEADLEALTDAGYMLREGVQFHWENFNYESFDDFLSKMSHDKRKKVKQDRRRVLDAGVTFSWLRGADVDADALDFFYSCYENTYREHWNPPYLTRDFFDQVHATMPDALMLVVAEVDGNRLACALNVVDGDTMYGRYWGTKEFVSGLHFETCYMQGIEYCIVNGLASFEGGAQGVHKMSRGLLPTPTWSAHWIADKRFAHAISEFLDQETAAMDEHIGELEAHTPFKRRTD</sequence>
<accession>A0A5Q4YUU6</accession>
<dbReference type="InterPro" id="IPR007434">
    <property type="entry name" value="FemAB-like"/>
</dbReference>
<dbReference type="EMBL" id="LR699553">
    <property type="protein sequence ID" value="VVD27590.1"/>
    <property type="molecule type" value="Genomic_DNA"/>
</dbReference>
<name>A0A5Q4YUU6_9BURK</name>
<dbReference type="Proteomes" id="UP000325811">
    <property type="component" value="Chromosome I"/>
</dbReference>
<dbReference type="Pfam" id="PF04339">
    <property type="entry name" value="FemAB_like"/>
    <property type="match status" value="1"/>
</dbReference>
<organism evidence="1 2">
    <name type="scientific">Paraburkholderia dioscoreae</name>
    <dbReference type="NCBI Taxonomy" id="2604047"/>
    <lineage>
        <taxon>Bacteria</taxon>
        <taxon>Pseudomonadati</taxon>
        <taxon>Pseudomonadota</taxon>
        <taxon>Betaproteobacteria</taxon>
        <taxon>Burkholderiales</taxon>
        <taxon>Burkholderiaceae</taxon>
        <taxon>Paraburkholderia</taxon>
    </lineage>
</organism>
<evidence type="ECO:0008006" key="3">
    <source>
        <dbReference type="Google" id="ProtNLM"/>
    </source>
</evidence>
<dbReference type="AlphaFoldDB" id="A0A5Q4YUU6"/>
<dbReference type="PANTHER" id="PTHR47017:SF1">
    <property type="entry name" value="ACYL-COA"/>
    <property type="match status" value="1"/>
</dbReference>
<dbReference type="PANTHER" id="PTHR47017">
    <property type="entry name" value="ACYL-COA"/>
    <property type="match status" value="1"/>
</dbReference>
<dbReference type="KEGG" id="pdio:PDMSB3_1128"/>